<dbReference type="Proteomes" id="UP001168540">
    <property type="component" value="Unassembled WGS sequence"/>
</dbReference>
<name>A0ABT7XKC1_9NEIS</name>
<keyword evidence="2" id="KW-1185">Reference proteome</keyword>
<gene>
    <name evidence="1" type="ORF">QU481_03835</name>
</gene>
<dbReference type="EMBL" id="JAUEDK010000004">
    <property type="protein sequence ID" value="MDN0074019.1"/>
    <property type="molecule type" value="Genomic_DNA"/>
</dbReference>
<proteinExistence type="predicted"/>
<reference evidence="1" key="1">
    <citation type="submission" date="2023-06" db="EMBL/GenBank/DDBJ databases">
        <authorList>
            <person name="Zhang S."/>
        </authorList>
    </citation>
    <scope>NUCLEOTIDE SEQUENCE</scope>
    <source>
        <strain evidence="1">SG2303</strain>
    </source>
</reference>
<sequence>MNQLKTVNQFSEAHPAFTPAALRGLIFKANPRITHEGEVQGNGLIEAGAIVRLGRRILIDEAKFFNWVEQQQHTRMA</sequence>
<evidence type="ECO:0000313" key="1">
    <source>
        <dbReference type="EMBL" id="MDN0074019.1"/>
    </source>
</evidence>
<dbReference type="RefSeq" id="WP_289828567.1">
    <property type="nucleotide sequence ID" value="NZ_JAUEDK010000004.1"/>
</dbReference>
<accession>A0ABT7XKC1</accession>
<organism evidence="1 2">
    <name type="scientific">Crenobacter oryzisoli</name>
    <dbReference type="NCBI Taxonomy" id="3056844"/>
    <lineage>
        <taxon>Bacteria</taxon>
        <taxon>Pseudomonadati</taxon>
        <taxon>Pseudomonadota</taxon>
        <taxon>Betaproteobacteria</taxon>
        <taxon>Neisseriales</taxon>
        <taxon>Neisseriaceae</taxon>
        <taxon>Crenobacter</taxon>
    </lineage>
</organism>
<evidence type="ECO:0000313" key="2">
    <source>
        <dbReference type="Proteomes" id="UP001168540"/>
    </source>
</evidence>
<comment type="caution">
    <text evidence="1">The sequence shown here is derived from an EMBL/GenBank/DDBJ whole genome shotgun (WGS) entry which is preliminary data.</text>
</comment>
<protein>
    <submittedName>
        <fullName evidence="1">Uncharacterized protein</fullName>
    </submittedName>
</protein>